<dbReference type="STRING" id="860228.Ccan_16260"/>
<gene>
    <name evidence="1" type="ordered locus">Ccan_16260</name>
</gene>
<dbReference type="HOGENOM" id="CLU_3213889_0_0_10"/>
<evidence type="ECO:0000313" key="1">
    <source>
        <dbReference type="EMBL" id="AEK23742.1"/>
    </source>
</evidence>
<dbReference type="AlphaFoldDB" id="F9YRU1"/>
<name>F9YRU1_CAPCC</name>
<organism evidence="1 2">
    <name type="scientific">Capnocytophaga canimorsus (strain 5)</name>
    <dbReference type="NCBI Taxonomy" id="860228"/>
    <lineage>
        <taxon>Bacteria</taxon>
        <taxon>Pseudomonadati</taxon>
        <taxon>Bacteroidota</taxon>
        <taxon>Flavobacteriia</taxon>
        <taxon>Flavobacteriales</taxon>
        <taxon>Flavobacteriaceae</taxon>
        <taxon>Capnocytophaga</taxon>
    </lineage>
</organism>
<protein>
    <submittedName>
        <fullName evidence="1">Uncharacterized protein</fullName>
    </submittedName>
</protein>
<evidence type="ECO:0000313" key="2">
    <source>
        <dbReference type="Proteomes" id="UP000008895"/>
    </source>
</evidence>
<keyword evidence="2" id="KW-1185">Reference proteome</keyword>
<accession>F9YRU1</accession>
<sequence length="44" mass="5200">MILTPLKREANFFKFASLFVRKGLMDKMVAKIFAMPYIIRDYKG</sequence>
<dbReference type="Proteomes" id="UP000008895">
    <property type="component" value="Chromosome"/>
</dbReference>
<reference evidence="1 2" key="1">
    <citation type="journal article" date="2011" name="J. Bacteriol.">
        <title>Complete genome sequence of the dog commensal and human pathogen Capnocytophaga canimorsus strain 5.</title>
        <authorList>
            <person name="Manfredi P."/>
            <person name="Pagni M."/>
            <person name="Cornelis G.R."/>
        </authorList>
    </citation>
    <scope>NUCLEOTIDE SEQUENCE [LARGE SCALE GENOMIC DNA]</scope>
    <source>
        <strain evidence="2">5</strain>
    </source>
</reference>
<dbReference type="KEGG" id="ccm:Ccan_16260"/>
<proteinExistence type="predicted"/>
<dbReference type="EMBL" id="CP002113">
    <property type="protein sequence ID" value="AEK23742.1"/>
    <property type="molecule type" value="Genomic_DNA"/>
</dbReference>